<sequence length="70" mass="8224">MEFLLKIVAHHWHMSADQYWHLRLLSSLLVGPLVGVLYFVFFDKREQPKPRVATGPKPAMWVDSDGQLRY</sequence>
<keyword evidence="1" id="KW-0812">Transmembrane</keyword>
<name>A0A7K1TF67_9BACT</name>
<dbReference type="RefSeq" id="WP_157565686.1">
    <property type="nucleotide sequence ID" value="NZ_WQKZ01000003.1"/>
</dbReference>
<keyword evidence="1" id="KW-0472">Membrane</keyword>
<accession>A0A7K1TF67</accession>
<gene>
    <name evidence="2" type="ORF">GO988_11945</name>
</gene>
<dbReference type="AlphaFoldDB" id="A0A7K1TF67"/>
<feature type="transmembrane region" description="Helical" evidence="1">
    <location>
        <begin position="20"/>
        <end position="41"/>
    </location>
</feature>
<protein>
    <submittedName>
        <fullName evidence="2">Uncharacterized protein</fullName>
    </submittedName>
</protein>
<evidence type="ECO:0000256" key="1">
    <source>
        <dbReference type="SAM" id="Phobius"/>
    </source>
</evidence>
<proteinExistence type="predicted"/>
<organism evidence="2 3">
    <name type="scientific">Hymenobacter ginkgonis</name>
    <dbReference type="NCBI Taxonomy" id="2682976"/>
    <lineage>
        <taxon>Bacteria</taxon>
        <taxon>Pseudomonadati</taxon>
        <taxon>Bacteroidota</taxon>
        <taxon>Cytophagia</taxon>
        <taxon>Cytophagales</taxon>
        <taxon>Hymenobacteraceae</taxon>
        <taxon>Hymenobacter</taxon>
    </lineage>
</organism>
<evidence type="ECO:0000313" key="3">
    <source>
        <dbReference type="Proteomes" id="UP000441336"/>
    </source>
</evidence>
<keyword evidence="1" id="KW-1133">Transmembrane helix</keyword>
<keyword evidence="3" id="KW-1185">Reference proteome</keyword>
<dbReference type="EMBL" id="WQKZ01000003">
    <property type="protein sequence ID" value="MVN77038.1"/>
    <property type="molecule type" value="Genomic_DNA"/>
</dbReference>
<evidence type="ECO:0000313" key="2">
    <source>
        <dbReference type="EMBL" id="MVN77038.1"/>
    </source>
</evidence>
<dbReference type="Proteomes" id="UP000441336">
    <property type="component" value="Unassembled WGS sequence"/>
</dbReference>
<comment type="caution">
    <text evidence="2">The sequence shown here is derived from an EMBL/GenBank/DDBJ whole genome shotgun (WGS) entry which is preliminary data.</text>
</comment>
<reference evidence="2 3" key="1">
    <citation type="submission" date="2019-12" db="EMBL/GenBank/DDBJ databases">
        <title>Hymenobacter sp. HMF4947 Genome sequencing and assembly.</title>
        <authorList>
            <person name="Kang H."/>
            <person name="Cha I."/>
            <person name="Kim H."/>
            <person name="Joh K."/>
        </authorList>
    </citation>
    <scope>NUCLEOTIDE SEQUENCE [LARGE SCALE GENOMIC DNA]</scope>
    <source>
        <strain evidence="2 3">HMF4947</strain>
    </source>
</reference>